<feature type="non-terminal residue" evidence="1">
    <location>
        <position position="145"/>
    </location>
</feature>
<name>A0AC60QYJ5_IXOPE</name>
<keyword evidence="2" id="KW-1185">Reference proteome</keyword>
<dbReference type="EMBL" id="JABSTQ010002016">
    <property type="protein sequence ID" value="KAG0444452.1"/>
    <property type="molecule type" value="Genomic_DNA"/>
</dbReference>
<sequence>MGVRSIFSDVDLSRVTGDGGLRVTDVQHKANIEVNEEGTVAAAATVVIARRRRPHFFAVDRPFLFYIREKATGRVLFLGEVHELPAAKPTLEPSVSSENSPARDHVTMCWRSAINMRKEESANLLVRVRPSPSGSAPVLLRLLEA</sequence>
<reference evidence="1 2" key="1">
    <citation type="journal article" date="2020" name="Cell">
        <title>Large-Scale Comparative Analyses of Tick Genomes Elucidate Their Genetic Diversity and Vector Capacities.</title>
        <authorList>
            <consortium name="Tick Genome and Microbiome Consortium (TIGMIC)"/>
            <person name="Jia N."/>
            <person name="Wang J."/>
            <person name="Shi W."/>
            <person name="Du L."/>
            <person name="Sun Y."/>
            <person name="Zhan W."/>
            <person name="Jiang J.F."/>
            <person name="Wang Q."/>
            <person name="Zhang B."/>
            <person name="Ji P."/>
            <person name="Bell-Sakyi L."/>
            <person name="Cui X.M."/>
            <person name="Yuan T.T."/>
            <person name="Jiang B.G."/>
            <person name="Yang W.F."/>
            <person name="Lam T.T."/>
            <person name="Chang Q.C."/>
            <person name="Ding S.J."/>
            <person name="Wang X.J."/>
            <person name="Zhu J.G."/>
            <person name="Ruan X.D."/>
            <person name="Zhao L."/>
            <person name="Wei J.T."/>
            <person name="Ye R.Z."/>
            <person name="Que T.C."/>
            <person name="Du C.H."/>
            <person name="Zhou Y.H."/>
            <person name="Cheng J.X."/>
            <person name="Dai P.F."/>
            <person name="Guo W.B."/>
            <person name="Han X.H."/>
            <person name="Huang E.J."/>
            <person name="Li L.F."/>
            <person name="Wei W."/>
            <person name="Gao Y.C."/>
            <person name="Liu J.Z."/>
            <person name="Shao H.Z."/>
            <person name="Wang X."/>
            <person name="Wang C.C."/>
            <person name="Yang T.C."/>
            <person name="Huo Q.B."/>
            <person name="Li W."/>
            <person name="Chen H.Y."/>
            <person name="Chen S.E."/>
            <person name="Zhou L.G."/>
            <person name="Ni X.B."/>
            <person name="Tian J.H."/>
            <person name="Sheng Y."/>
            <person name="Liu T."/>
            <person name="Pan Y.S."/>
            <person name="Xia L.Y."/>
            <person name="Li J."/>
            <person name="Zhao F."/>
            <person name="Cao W.C."/>
        </authorList>
    </citation>
    <scope>NUCLEOTIDE SEQUENCE [LARGE SCALE GENOMIC DNA]</scope>
    <source>
        <strain evidence="1">Iper-2018</strain>
    </source>
</reference>
<gene>
    <name evidence="1" type="ORF">HPB47_013778</name>
</gene>
<organism evidence="1 2">
    <name type="scientific">Ixodes persulcatus</name>
    <name type="common">Taiga tick</name>
    <dbReference type="NCBI Taxonomy" id="34615"/>
    <lineage>
        <taxon>Eukaryota</taxon>
        <taxon>Metazoa</taxon>
        <taxon>Ecdysozoa</taxon>
        <taxon>Arthropoda</taxon>
        <taxon>Chelicerata</taxon>
        <taxon>Arachnida</taxon>
        <taxon>Acari</taxon>
        <taxon>Parasitiformes</taxon>
        <taxon>Ixodida</taxon>
        <taxon>Ixodoidea</taxon>
        <taxon>Ixodidae</taxon>
        <taxon>Ixodinae</taxon>
        <taxon>Ixodes</taxon>
    </lineage>
</organism>
<protein>
    <submittedName>
        <fullName evidence="1">Uncharacterized protein</fullName>
    </submittedName>
</protein>
<proteinExistence type="predicted"/>
<evidence type="ECO:0000313" key="2">
    <source>
        <dbReference type="Proteomes" id="UP000805193"/>
    </source>
</evidence>
<evidence type="ECO:0000313" key="1">
    <source>
        <dbReference type="EMBL" id="KAG0444452.1"/>
    </source>
</evidence>
<comment type="caution">
    <text evidence="1">The sequence shown here is derived from an EMBL/GenBank/DDBJ whole genome shotgun (WGS) entry which is preliminary data.</text>
</comment>
<dbReference type="Proteomes" id="UP000805193">
    <property type="component" value="Unassembled WGS sequence"/>
</dbReference>
<accession>A0AC60QYJ5</accession>